<evidence type="ECO:0000313" key="2">
    <source>
        <dbReference type="EMBL" id="KAF5226890.1"/>
    </source>
</evidence>
<proteinExistence type="predicted"/>
<evidence type="ECO:0000256" key="1">
    <source>
        <dbReference type="SAM" id="MobiDB-lite"/>
    </source>
</evidence>
<feature type="region of interest" description="Disordered" evidence="1">
    <location>
        <begin position="44"/>
        <end position="68"/>
    </location>
</feature>
<dbReference type="EMBL" id="JAAFOW010005256">
    <property type="protein sequence ID" value="KAF5226890.1"/>
    <property type="molecule type" value="Genomic_DNA"/>
</dbReference>
<dbReference type="AlphaFoldDB" id="A0A8H4YFL2"/>
<sequence>MAAYLTNRICHPHHGIPVSRPETPAPAKTEKCSHPIVNKAAKGVPFFTPEQDPPPGLAIQPSDGRPVPRLFQPLKIRNVTMQNRIW</sequence>
<protein>
    <submittedName>
        <fullName evidence="2">Uncharacterized protein</fullName>
    </submittedName>
</protein>
<gene>
    <name evidence="2" type="ORF">FOXYS1_16193</name>
</gene>
<organism evidence="2 3">
    <name type="scientific">Fusarium oxysporum</name>
    <name type="common">Fusarium vascular wilt</name>
    <dbReference type="NCBI Taxonomy" id="5507"/>
    <lineage>
        <taxon>Eukaryota</taxon>
        <taxon>Fungi</taxon>
        <taxon>Dikarya</taxon>
        <taxon>Ascomycota</taxon>
        <taxon>Pezizomycotina</taxon>
        <taxon>Sordariomycetes</taxon>
        <taxon>Hypocreomycetidae</taxon>
        <taxon>Hypocreales</taxon>
        <taxon>Nectriaceae</taxon>
        <taxon>Fusarium</taxon>
        <taxon>Fusarium oxysporum species complex</taxon>
    </lineage>
</organism>
<evidence type="ECO:0000313" key="3">
    <source>
        <dbReference type="Proteomes" id="UP000558688"/>
    </source>
</evidence>
<comment type="caution">
    <text evidence="2">The sequence shown here is derived from an EMBL/GenBank/DDBJ whole genome shotgun (WGS) entry which is preliminary data.</text>
</comment>
<accession>A0A8H4YFL2</accession>
<reference evidence="2" key="1">
    <citation type="submission" date="2020-02" db="EMBL/GenBank/DDBJ databases">
        <title>Identification and distribution of gene clusters putatively required for synthesis of sphingolipid metabolism inhibitors in phylogenetically diverse species of the filamentous fungus Fusarium.</title>
        <authorList>
            <person name="Kim H.-S."/>
            <person name="Busman M."/>
            <person name="Brown D.W."/>
            <person name="Divon H."/>
            <person name="Uhlig S."/>
            <person name="Proctor R.H."/>
        </authorList>
    </citation>
    <scope>NUCLEOTIDE SEQUENCE [LARGE SCALE GENOMIC DNA]</scope>
    <source>
        <strain evidence="2">NRRL 39464</strain>
    </source>
</reference>
<name>A0A8H4YFL2_FUSOX</name>
<dbReference type="Proteomes" id="UP000558688">
    <property type="component" value="Unassembled WGS sequence"/>
</dbReference>
<feature type="non-terminal residue" evidence="2">
    <location>
        <position position="86"/>
    </location>
</feature>